<dbReference type="EMBL" id="JACIFF010000003">
    <property type="protein sequence ID" value="MBB4079102.1"/>
    <property type="molecule type" value="Genomic_DNA"/>
</dbReference>
<dbReference type="Pfam" id="PF01345">
    <property type="entry name" value="DUF11"/>
    <property type="match status" value="1"/>
</dbReference>
<organism evidence="17 18">
    <name type="scientific">Neolewinella aquimaris</name>
    <dbReference type="NCBI Taxonomy" id="1835722"/>
    <lineage>
        <taxon>Bacteria</taxon>
        <taxon>Pseudomonadati</taxon>
        <taxon>Bacteroidota</taxon>
        <taxon>Saprospiria</taxon>
        <taxon>Saprospirales</taxon>
        <taxon>Lewinellaceae</taxon>
        <taxon>Neolewinella</taxon>
    </lineage>
</organism>
<dbReference type="Gene3D" id="3.50.30.30">
    <property type="match status" value="1"/>
</dbReference>
<evidence type="ECO:0000259" key="16">
    <source>
        <dbReference type="Pfam" id="PF07504"/>
    </source>
</evidence>
<evidence type="ECO:0000259" key="14">
    <source>
        <dbReference type="Pfam" id="PF01345"/>
    </source>
</evidence>
<evidence type="ECO:0000256" key="7">
    <source>
        <dbReference type="ARBA" id="ARBA00022729"/>
    </source>
</evidence>
<dbReference type="SUPFAM" id="SSF55486">
    <property type="entry name" value="Metalloproteases ('zincins'), catalytic domain"/>
    <property type="match status" value="1"/>
</dbReference>
<evidence type="ECO:0000256" key="9">
    <source>
        <dbReference type="ARBA" id="ARBA00022833"/>
    </source>
</evidence>
<dbReference type="InterPro" id="IPR046450">
    <property type="entry name" value="PA_dom_sf"/>
</dbReference>
<dbReference type="CDD" id="cd04818">
    <property type="entry name" value="PA_subtilisin_1"/>
    <property type="match status" value="1"/>
</dbReference>
<keyword evidence="5" id="KW-0645">Protease</keyword>
<comment type="subcellular location">
    <subcellularLocation>
        <location evidence="2">Secreted</location>
    </subcellularLocation>
</comment>
<dbReference type="PRINTS" id="PR00999">
    <property type="entry name" value="FUNGALYSIN"/>
</dbReference>
<dbReference type="GO" id="GO:0006508">
    <property type="term" value="P:proteolysis"/>
    <property type="evidence" value="ECO:0007669"/>
    <property type="project" value="UniProtKB-KW"/>
</dbReference>
<evidence type="ECO:0000256" key="12">
    <source>
        <dbReference type="SAM" id="MobiDB-lite"/>
    </source>
</evidence>
<keyword evidence="8" id="KW-0378">Hydrolase</keyword>
<evidence type="ECO:0000256" key="8">
    <source>
        <dbReference type="ARBA" id="ARBA00022801"/>
    </source>
</evidence>
<dbReference type="PANTHER" id="PTHR33478:SF1">
    <property type="entry name" value="EXTRACELLULAR METALLOPROTEINASE MEP"/>
    <property type="match status" value="1"/>
</dbReference>
<evidence type="ECO:0000256" key="2">
    <source>
        <dbReference type="ARBA" id="ARBA00004613"/>
    </source>
</evidence>
<evidence type="ECO:0000256" key="10">
    <source>
        <dbReference type="ARBA" id="ARBA00023049"/>
    </source>
</evidence>
<keyword evidence="11" id="KW-0865">Zymogen</keyword>
<dbReference type="RefSeq" id="WP_183495341.1">
    <property type="nucleotide sequence ID" value="NZ_JACIFF010000003.1"/>
</dbReference>
<dbReference type="InterPro" id="IPR050371">
    <property type="entry name" value="Fungal_virulence_M36"/>
</dbReference>
<dbReference type="InterPro" id="IPR001434">
    <property type="entry name" value="OmcB-like_DUF11"/>
</dbReference>
<comment type="similarity">
    <text evidence="3">Belongs to the peptidase M36 family.</text>
</comment>
<dbReference type="CDD" id="cd09596">
    <property type="entry name" value="M36"/>
    <property type="match status" value="1"/>
</dbReference>
<feature type="domain" description="PA" evidence="15">
    <location>
        <begin position="429"/>
        <end position="507"/>
    </location>
</feature>
<evidence type="ECO:0000256" key="3">
    <source>
        <dbReference type="ARBA" id="ARBA00006006"/>
    </source>
</evidence>
<feature type="signal peptide" evidence="13">
    <location>
        <begin position="1"/>
        <end position="19"/>
    </location>
</feature>
<dbReference type="PANTHER" id="PTHR33478">
    <property type="entry name" value="EXTRACELLULAR METALLOPROTEINASE MEP"/>
    <property type="match status" value="1"/>
</dbReference>
<evidence type="ECO:0000256" key="6">
    <source>
        <dbReference type="ARBA" id="ARBA00022723"/>
    </source>
</evidence>
<dbReference type="InterPro" id="IPR003137">
    <property type="entry name" value="PA_domain"/>
</dbReference>
<dbReference type="NCBIfam" id="TIGR01451">
    <property type="entry name" value="B_ant_repeat"/>
    <property type="match status" value="1"/>
</dbReference>
<evidence type="ECO:0000313" key="18">
    <source>
        <dbReference type="Proteomes" id="UP000576209"/>
    </source>
</evidence>
<feature type="region of interest" description="Disordered" evidence="12">
    <location>
        <begin position="583"/>
        <end position="607"/>
    </location>
</feature>
<evidence type="ECO:0000256" key="5">
    <source>
        <dbReference type="ARBA" id="ARBA00022670"/>
    </source>
</evidence>
<dbReference type="GO" id="GO:0005615">
    <property type="term" value="C:extracellular space"/>
    <property type="evidence" value="ECO:0007669"/>
    <property type="project" value="InterPro"/>
</dbReference>
<feature type="domain" description="FTP" evidence="16">
    <location>
        <begin position="45"/>
        <end position="92"/>
    </location>
</feature>
<name>A0A840E5V9_9BACT</name>
<comment type="cofactor">
    <cofactor evidence="1">
        <name>Zn(2+)</name>
        <dbReference type="ChEBI" id="CHEBI:29105"/>
    </cofactor>
</comment>
<evidence type="ECO:0000313" key="17">
    <source>
        <dbReference type="EMBL" id="MBB4079102.1"/>
    </source>
</evidence>
<dbReference type="InterPro" id="IPR001842">
    <property type="entry name" value="Peptidase_M36"/>
</dbReference>
<protein>
    <submittedName>
        <fullName evidence="17">Putative repeat protein (TIGR01451 family)</fullName>
    </submittedName>
</protein>
<dbReference type="InterPro" id="IPR011096">
    <property type="entry name" value="FTP_domain"/>
</dbReference>
<dbReference type="GO" id="GO:0008270">
    <property type="term" value="F:zinc ion binding"/>
    <property type="evidence" value="ECO:0007669"/>
    <property type="project" value="InterPro"/>
</dbReference>
<comment type="caution">
    <text evidence="17">The sequence shown here is derived from an EMBL/GenBank/DDBJ whole genome shotgun (WGS) entry which is preliminary data.</text>
</comment>
<evidence type="ECO:0000256" key="13">
    <source>
        <dbReference type="SAM" id="SignalP"/>
    </source>
</evidence>
<feature type="domain" description="DUF11" evidence="14">
    <location>
        <begin position="752"/>
        <end position="836"/>
    </location>
</feature>
<dbReference type="GO" id="GO:0004222">
    <property type="term" value="F:metalloendopeptidase activity"/>
    <property type="evidence" value="ECO:0007669"/>
    <property type="project" value="InterPro"/>
</dbReference>
<gene>
    <name evidence="17" type="ORF">GGR28_001719</name>
</gene>
<dbReference type="Pfam" id="PF02128">
    <property type="entry name" value="Peptidase_M36"/>
    <property type="match status" value="1"/>
</dbReference>
<dbReference type="InterPro" id="IPR027268">
    <property type="entry name" value="Peptidase_M4/M1_CTD_sf"/>
</dbReference>
<accession>A0A840E5V9</accession>
<keyword evidence="9" id="KW-0862">Zinc</keyword>
<feature type="compositionally biased region" description="Low complexity" evidence="12">
    <location>
        <begin position="583"/>
        <end position="596"/>
    </location>
</feature>
<keyword evidence="7 13" id="KW-0732">Signal</keyword>
<dbReference type="SUPFAM" id="SSF52025">
    <property type="entry name" value="PA domain"/>
    <property type="match status" value="1"/>
</dbReference>
<keyword evidence="6" id="KW-0479">Metal-binding</keyword>
<keyword evidence="10" id="KW-0482">Metalloprotease</keyword>
<evidence type="ECO:0000256" key="11">
    <source>
        <dbReference type="ARBA" id="ARBA00023145"/>
    </source>
</evidence>
<dbReference type="Pfam" id="PF07504">
    <property type="entry name" value="FTP"/>
    <property type="match status" value="1"/>
</dbReference>
<dbReference type="Gene3D" id="1.10.390.10">
    <property type="entry name" value="Neutral Protease Domain 2"/>
    <property type="match status" value="1"/>
</dbReference>
<dbReference type="Proteomes" id="UP000576209">
    <property type="component" value="Unassembled WGS sequence"/>
</dbReference>
<evidence type="ECO:0000256" key="1">
    <source>
        <dbReference type="ARBA" id="ARBA00001947"/>
    </source>
</evidence>
<dbReference type="Gene3D" id="3.10.170.10">
    <property type="match status" value="1"/>
</dbReference>
<evidence type="ECO:0000259" key="15">
    <source>
        <dbReference type="Pfam" id="PF02225"/>
    </source>
</evidence>
<dbReference type="Pfam" id="PF02225">
    <property type="entry name" value="PA"/>
    <property type="match status" value="1"/>
</dbReference>
<sequence length="1144" mass="124244">MTRFLFCLCLYGTTAALLAQEGSIPALDFLRTQQEDLGLVASDLAELRIVRGYASPSGVEHVYVGQFLYGTPVYNAQAAVHFRNGRVGHYTSRLEANIHERTAALSPSLSAQRAFSASRPAPNSHLASAELTYYPLPGNHDIRLAWQLDIENLDSSIHYLSMIDATDGTELYRASLTVSCQLEAPDTGGAAGVTPPLKAKTSETLMSPNDEALYHVFPFGLESPNDGGRKLLIDPSDPVASPYGWHDTDGKPGPEYTSTRGNNVFAYRDADEQRNQPDSGFVADGGRELDFDFPFQPQQSPDSIYRSSITQLFYLGNMIHDWTYRHGFDEAAGNFQQNNYGRGGIGNDPVHAESQDGAGSNNANFYTGRDGRSARMQMYLWRSNSLLRVIAPVEQSGIRATGGAMFGARINGTEVRAEVAIGRDGTEKPTEGCSELINSEEVRGKIAMLSRGSCSFQLKAYHAERAGAVGVIISNPANGILTMSGASEPDDIPVTIPAVLMRESDCQPLRQIVETGGAVAVELRDNDLSPLDGAFDNGVVAHEYGHGVSIRLVGGPQTNTCLLNDEQMGEGWSDFFLLASTPQSPTSTPTGTEPRSIGVYSTSSRPGARGLRSQYYSTDFRINNHTYDDVITAAVPHGLGEVWATTLWDIYWKMTKTYGFDADLVNGTGGNNAAVRLVIEAMKYTPCSPGLIDGRDALLIADRFENDGANQCLLWEVFQRRGLGRSATQGDSQFRDDNREAFDTEPSCIRTIKVSKSASAPTVTAGERIEYTLTVRNDKPDPATGITLTDELPDGLTIDGGSVRGALAFALEGNRLVFQLDDIAPGEREVIVYTAVTDPERFSDRLFFDGAEATETSPWTTISREGNLGWVRGDSLTFAGQHAWFIPNASAEQDQILQFTEPVRVTGTHPALRFHTRYRTEPAYDAGIVQVSRDGTTWENVDRRFMRFGYRGTVGPRAPAALRGTPSFWGDSEGYHEAIVDLSDFRDEDLYVRWRFVADASAGDDGWWIDNVEVLDLFSYNGEVTVTTSAGDRATAQAPELGVVVDRGELVSGVAGTAPRNPSVSLFPNPTTGSATVSLAAKVAGDAHIELWSAAGRRVLSQSRWLAAGQNSIPFMLDDLPAGNYTLRVTEPGASTVVTVTLAR</sequence>
<dbReference type="AlphaFoldDB" id="A0A840E5V9"/>
<keyword evidence="4" id="KW-0964">Secreted</keyword>
<evidence type="ECO:0000256" key="4">
    <source>
        <dbReference type="ARBA" id="ARBA00022525"/>
    </source>
</evidence>
<keyword evidence="18" id="KW-1185">Reference proteome</keyword>
<dbReference type="InterPro" id="IPR047589">
    <property type="entry name" value="DUF11_rpt"/>
</dbReference>
<proteinExistence type="inferred from homology"/>
<reference evidence="17 18" key="1">
    <citation type="submission" date="2020-08" db="EMBL/GenBank/DDBJ databases">
        <title>Genomic Encyclopedia of Type Strains, Phase IV (KMG-IV): sequencing the most valuable type-strain genomes for metagenomic binning, comparative biology and taxonomic classification.</title>
        <authorList>
            <person name="Goeker M."/>
        </authorList>
    </citation>
    <scope>NUCLEOTIDE SEQUENCE [LARGE SCALE GENOMIC DNA]</scope>
    <source>
        <strain evidence="17 18">DSM 105137</strain>
    </source>
</reference>
<feature type="chain" id="PRO_5032532597" evidence="13">
    <location>
        <begin position="20"/>
        <end position="1144"/>
    </location>
</feature>